<dbReference type="AlphaFoldDB" id="A0ABD5PBQ9"/>
<keyword evidence="4" id="KW-1185">Reference proteome</keyword>
<feature type="compositionally biased region" description="Low complexity" evidence="1">
    <location>
        <begin position="39"/>
        <end position="63"/>
    </location>
</feature>
<accession>A0ABD5PBQ9</accession>
<proteinExistence type="predicted"/>
<feature type="region of interest" description="Disordered" evidence="1">
    <location>
        <begin position="22"/>
        <end position="65"/>
    </location>
</feature>
<dbReference type="Pfam" id="PF13360">
    <property type="entry name" value="PQQ_2"/>
    <property type="match status" value="2"/>
</dbReference>
<dbReference type="InterPro" id="IPR018391">
    <property type="entry name" value="PQQ_b-propeller_rpt"/>
</dbReference>
<feature type="domain" description="Pyrrolo-quinoline quinone repeat" evidence="2">
    <location>
        <begin position="212"/>
        <end position="366"/>
    </location>
</feature>
<dbReference type="PANTHER" id="PTHR34512:SF30">
    <property type="entry name" value="OUTER MEMBRANE PROTEIN ASSEMBLY FACTOR BAMB"/>
    <property type="match status" value="1"/>
</dbReference>
<feature type="compositionally biased region" description="Gly residues" evidence="1">
    <location>
        <begin position="22"/>
        <end position="31"/>
    </location>
</feature>
<feature type="compositionally biased region" description="Low complexity" evidence="1">
    <location>
        <begin position="451"/>
        <end position="464"/>
    </location>
</feature>
<organism evidence="3 4">
    <name type="scientific">Halobium salinum</name>
    <dbReference type="NCBI Taxonomy" id="1364940"/>
    <lineage>
        <taxon>Archaea</taxon>
        <taxon>Methanobacteriati</taxon>
        <taxon>Methanobacteriota</taxon>
        <taxon>Stenosarchaea group</taxon>
        <taxon>Halobacteria</taxon>
        <taxon>Halobacteriales</taxon>
        <taxon>Haloferacaceae</taxon>
        <taxon>Halobium</taxon>
    </lineage>
</organism>
<dbReference type="InterPro" id="IPR002372">
    <property type="entry name" value="PQQ_rpt_dom"/>
</dbReference>
<dbReference type="Gene3D" id="2.40.10.480">
    <property type="match status" value="1"/>
</dbReference>
<dbReference type="InterPro" id="IPR015943">
    <property type="entry name" value="WD40/YVTN_repeat-like_dom_sf"/>
</dbReference>
<dbReference type="InterPro" id="IPR011047">
    <property type="entry name" value="Quinoprotein_ADH-like_sf"/>
</dbReference>
<dbReference type="Gene3D" id="2.40.128.630">
    <property type="match status" value="1"/>
</dbReference>
<name>A0ABD5PBQ9_9EURY</name>
<gene>
    <name evidence="3" type="ORF">ACFO0N_10275</name>
</gene>
<dbReference type="SMART" id="SM00564">
    <property type="entry name" value="PQQ"/>
    <property type="match status" value="6"/>
</dbReference>
<dbReference type="EMBL" id="JBHSDS010000006">
    <property type="protein sequence ID" value="MFC4358331.1"/>
    <property type="molecule type" value="Genomic_DNA"/>
</dbReference>
<evidence type="ECO:0000259" key="2">
    <source>
        <dbReference type="Pfam" id="PF13360"/>
    </source>
</evidence>
<dbReference type="SUPFAM" id="SSF50998">
    <property type="entry name" value="Quinoprotein alcohol dehydrogenase-like"/>
    <property type="match status" value="2"/>
</dbReference>
<dbReference type="PROSITE" id="PS51257">
    <property type="entry name" value="PROKAR_LIPOPROTEIN"/>
    <property type="match status" value="1"/>
</dbReference>
<protein>
    <submittedName>
        <fullName evidence="3">PQQ-binding-like beta-propeller repeat protein</fullName>
    </submittedName>
</protein>
<sequence>MRSRTRRDALRLGAAALGTLAGGCLGVGGGQVPRESETTTETAEPTTTSEFTLPPPATATAPEDPVPLPVDSEWPRYQADASNTGHRRGTTAVPTAPALHWQFAVRATTPVVAGRRLFTVETRRDERVVCSRRAATGRVEWERSVDGGPATAPVVTERRVFVQSRQRLHAFDRETGERRFTTDLGRGEPSVPAVKNGVVYCCAGARESWPTTVFAVDAEMGSRRWAAEVDGRVSGSPAVSGGAVYVATNGVAGEDGETGRLQALGTVGGGVRWQVDLGAPAAGSPLVAREMLFVPTESRLQSYWVEDGRARWSTRVGRVTGDALAFAGDSVYAGTEHGVHALKWATGEELWRHETAAPTTAPTVDREAVYVGELTGTAPAVVAADRDTGEERWRYGTKTREAEGARRAGLVGPPTPVEGGVYAVAADGMYAFGPQSVAGANGADSNASEPANATTTSRSSSAAE</sequence>
<dbReference type="PANTHER" id="PTHR34512">
    <property type="entry name" value="CELL SURFACE PROTEIN"/>
    <property type="match status" value="1"/>
</dbReference>
<evidence type="ECO:0000256" key="1">
    <source>
        <dbReference type="SAM" id="MobiDB-lite"/>
    </source>
</evidence>
<dbReference type="Proteomes" id="UP001595921">
    <property type="component" value="Unassembled WGS sequence"/>
</dbReference>
<evidence type="ECO:0000313" key="4">
    <source>
        <dbReference type="Proteomes" id="UP001595921"/>
    </source>
</evidence>
<dbReference type="RefSeq" id="WP_267623980.1">
    <property type="nucleotide sequence ID" value="NZ_JAODIW010000008.1"/>
</dbReference>
<comment type="caution">
    <text evidence="3">The sequence shown here is derived from an EMBL/GenBank/DDBJ whole genome shotgun (WGS) entry which is preliminary data.</text>
</comment>
<feature type="region of interest" description="Disordered" evidence="1">
    <location>
        <begin position="433"/>
        <end position="464"/>
    </location>
</feature>
<reference evidence="3 4" key="1">
    <citation type="journal article" date="2019" name="Int. J. Syst. Evol. Microbiol.">
        <title>The Global Catalogue of Microorganisms (GCM) 10K type strain sequencing project: providing services to taxonomists for standard genome sequencing and annotation.</title>
        <authorList>
            <consortium name="The Broad Institute Genomics Platform"/>
            <consortium name="The Broad Institute Genome Sequencing Center for Infectious Disease"/>
            <person name="Wu L."/>
            <person name="Ma J."/>
        </authorList>
    </citation>
    <scope>NUCLEOTIDE SEQUENCE [LARGE SCALE GENOMIC DNA]</scope>
    <source>
        <strain evidence="3 4">CGMCC 1.12553</strain>
    </source>
</reference>
<dbReference type="Gene3D" id="2.130.10.10">
    <property type="entry name" value="YVTN repeat-like/Quinoprotein amine dehydrogenase"/>
    <property type="match status" value="1"/>
</dbReference>
<feature type="domain" description="Pyrrolo-quinoline quinone repeat" evidence="2">
    <location>
        <begin position="101"/>
        <end position="181"/>
    </location>
</feature>
<evidence type="ECO:0000313" key="3">
    <source>
        <dbReference type="EMBL" id="MFC4358331.1"/>
    </source>
</evidence>